<evidence type="ECO:0000256" key="1">
    <source>
        <dbReference type="SAM" id="Phobius"/>
    </source>
</evidence>
<accession>A0AAC9YUU1</accession>
<dbReference type="InterPro" id="IPR028087">
    <property type="entry name" value="Tad_N"/>
</dbReference>
<proteinExistence type="predicted"/>
<evidence type="ECO:0000259" key="2">
    <source>
        <dbReference type="Pfam" id="PF13400"/>
    </source>
</evidence>
<keyword evidence="1" id="KW-0812">Transmembrane</keyword>
<keyword evidence="1" id="KW-1133">Transmembrane helix</keyword>
<dbReference type="Proteomes" id="UP000217194">
    <property type="component" value="Chromosome"/>
</dbReference>
<evidence type="ECO:0000313" key="3">
    <source>
        <dbReference type="EMBL" id="ASY22183.1"/>
    </source>
</evidence>
<keyword evidence="1" id="KW-0472">Membrane</keyword>
<feature type="transmembrane region" description="Helical" evidence="1">
    <location>
        <begin position="29"/>
        <end position="48"/>
    </location>
</feature>
<dbReference type="EMBL" id="CP016778">
    <property type="protein sequence ID" value="ASY22183.1"/>
    <property type="molecule type" value="Genomic_DNA"/>
</dbReference>
<protein>
    <recommendedName>
        <fullName evidence="2">Putative Flp pilus-assembly TadG-like N-terminal domain-containing protein</fullName>
    </recommendedName>
</protein>
<name>A0AAC9YUU1_9ACTN</name>
<sequence length="195" mass="21628">MGMTSSFSLLQCSFSAKLRKKLQDERGSISLLILALFMLVLITLIVLTDISSVYIAKRALTQATEAATQRGVRNLDLEKYYAREYNVNRFAANLFLNGEKDPGIPIDCEKGRSDSLGALRDWSTLGGATSRKNLSKIQVLDFQCDGYEIGIHSSARVTLPFVLPFIGVETVDIFSRVGIFAERKITTNYYGLNLG</sequence>
<evidence type="ECO:0000313" key="4">
    <source>
        <dbReference type="Proteomes" id="UP000217194"/>
    </source>
</evidence>
<reference evidence="3 4" key="1">
    <citation type="submission" date="2016-07" db="EMBL/GenBank/DDBJ databases">
        <title>High microdiversification within the ubiquitous acI lineage of Actinobacteria.</title>
        <authorList>
            <person name="Neuenschwander S.M."/>
            <person name="Salcher M."/>
            <person name="Ghai R."/>
            <person name="Pernthaler J."/>
        </authorList>
    </citation>
    <scope>NUCLEOTIDE SEQUENCE [LARGE SCALE GENOMIC DNA]</scope>
    <source>
        <strain evidence="3">MMS-IIB-76</strain>
    </source>
</reference>
<gene>
    <name evidence="3" type="ORF">A1sIIB76_00950</name>
</gene>
<dbReference type="Pfam" id="PF13400">
    <property type="entry name" value="Tad"/>
    <property type="match status" value="1"/>
</dbReference>
<feature type="domain" description="Putative Flp pilus-assembly TadG-like N-terminal" evidence="2">
    <location>
        <begin position="27"/>
        <end position="68"/>
    </location>
</feature>
<organism evidence="3 4">
    <name type="scientific">Candidatus Planktophila versatilis</name>
    <dbReference type="NCBI Taxonomy" id="1884905"/>
    <lineage>
        <taxon>Bacteria</taxon>
        <taxon>Bacillati</taxon>
        <taxon>Actinomycetota</taxon>
        <taxon>Actinomycetes</taxon>
        <taxon>Candidatus Nanopelagicales</taxon>
        <taxon>Candidatus Nanopelagicaceae</taxon>
        <taxon>Candidatus Planktophila</taxon>
    </lineage>
</organism>
<dbReference type="AlphaFoldDB" id="A0AAC9YUU1"/>